<reference evidence="2 3" key="1">
    <citation type="submission" date="2018-01" db="EMBL/GenBank/DDBJ databases">
        <title>Draft Genome Sequence of Komagataeibacter maltaceti LMG 1529, a Vinegar Producing Acetic Acid Bacterium Isolated from Malt Vinegar Brewery Acetifiers.</title>
        <authorList>
            <person name="Zhang Q."/>
            <person name="Hollensteiner J."/>
            <person name="Poehlein A."/>
            <person name="Daniel R."/>
        </authorList>
    </citation>
    <scope>NUCLEOTIDE SEQUENCE [LARGE SCALE GENOMIC DNA]</scope>
    <source>
        <strain evidence="2 3">LMG 1529</strain>
    </source>
</reference>
<keyword evidence="3" id="KW-1185">Reference proteome</keyword>
<evidence type="ECO:0000313" key="2">
    <source>
        <dbReference type="EMBL" id="POF63983.1"/>
    </source>
</evidence>
<feature type="domain" description="ABC-type glycine betaine transport system substrate-binding" evidence="1">
    <location>
        <begin position="3"/>
        <end position="245"/>
    </location>
</feature>
<protein>
    <submittedName>
        <fullName evidence="2">Substrate binding domain of ABC-type glycine betaine transport system</fullName>
    </submittedName>
</protein>
<accession>A0A2S3W613</accession>
<gene>
    <name evidence="2" type="ORF">KMAL_02480</name>
</gene>
<dbReference type="OrthoDB" id="9787902at2"/>
<dbReference type="GO" id="GO:0022857">
    <property type="term" value="F:transmembrane transporter activity"/>
    <property type="evidence" value="ECO:0007669"/>
    <property type="project" value="InterPro"/>
</dbReference>
<proteinExistence type="predicted"/>
<dbReference type="AlphaFoldDB" id="A0A2S3W613"/>
<dbReference type="Gene3D" id="3.40.190.100">
    <property type="entry name" value="Glycine betaine-binding periplasmic protein, domain 2"/>
    <property type="match status" value="1"/>
</dbReference>
<dbReference type="GO" id="GO:0043190">
    <property type="term" value="C:ATP-binding cassette (ABC) transporter complex"/>
    <property type="evidence" value="ECO:0007669"/>
    <property type="project" value="InterPro"/>
</dbReference>
<dbReference type="Gene3D" id="3.40.190.10">
    <property type="entry name" value="Periplasmic binding protein-like II"/>
    <property type="match status" value="1"/>
</dbReference>
<sequence length="253" mass="27339">MTSVTLGHLDETLHEATAAAVARVLEAYELEIEYVPGTHEALMAHMRNGDIDLFVSAWLPDVDAAYLDPALGMEPLGDLYRPEFGWYLPTSAATGLTSIAELAADGHDVNREIVAAQSVLDRVRHGVAAYNLTEHGFTIAARPDGDAVEYADQAIKTGDPAIIALWQPNFLHYGSTNLTPLADPKGALGTAQTARMLVRRAVRPELDSDMLDELDELTLGNKVVSALDHAMRVEGMSADAAAEAWQRGKLLPR</sequence>
<dbReference type="EMBL" id="POTC01000002">
    <property type="protein sequence ID" value="POF63983.1"/>
    <property type="molecule type" value="Genomic_DNA"/>
</dbReference>
<dbReference type="InterPro" id="IPR007210">
    <property type="entry name" value="ABC_Gly_betaine_transp_sub-bd"/>
</dbReference>
<evidence type="ECO:0000259" key="1">
    <source>
        <dbReference type="Pfam" id="PF04069"/>
    </source>
</evidence>
<dbReference type="SUPFAM" id="SSF53850">
    <property type="entry name" value="Periplasmic binding protein-like II"/>
    <property type="match status" value="1"/>
</dbReference>
<dbReference type="Proteomes" id="UP000237344">
    <property type="component" value="Unassembled WGS sequence"/>
</dbReference>
<organism evidence="2 3">
    <name type="scientific">Novacetimonas maltaceti</name>
    <dbReference type="NCBI Taxonomy" id="1203393"/>
    <lineage>
        <taxon>Bacteria</taxon>
        <taxon>Pseudomonadati</taxon>
        <taxon>Pseudomonadota</taxon>
        <taxon>Alphaproteobacteria</taxon>
        <taxon>Acetobacterales</taxon>
        <taxon>Acetobacteraceae</taxon>
        <taxon>Novacetimonas</taxon>
    </lineage>
</organism>
<evidence type="ECO:0000313" key="3">
    <source>
        <dbReference type="Proteomes" id="UP000237344"/>
    </source>
</evidence>
<comment type="caution">
    <text evidence="2">The sequence shown here is derived from an EMBL/GenBank/DDBJ whole genome shotgun (WGS) entry which is preliminary data.</text>
</comment>
<dbReference type="Pfam" id="PF04069">
    <property type="entry name" value="OpuAC"/>
    <property type="match status" value="1"/>
</dbReference>
<name>A0A2S3W613_9PROT</name>
<dbReference type="RefSeq" id="WP_110093948.1">
    <property type="nucleotide sequence ID" value="NZ_NKUE01000001.1"/>
</dbReference>